<dbReference type="Pfam" id="PF22942">
    <property type="entry name" value="DUF7025"/>
    <property type="match status" value="1"/>
</dbReference>
<dbReference type="SUPFAM" id="SSF52540">
    <property type="entry name" value="P-loop containing nucleoside triphosphate hydrolases"/>
    <property type="match status" value="1"/>
</dbReference>
<sequence>MRRFLSVRKSSTSAEAVLDNEKTSASPDAETGTLASTRDGATERNASTTALLTPSVPLLPPNLKVKRVDYYYSKWSKTWKYKNMGDKVSPEFVPVGASTSDNDPWGTFCFVVVRTLPSNPEEGEPTFQLTIKSPYLLKACKDVMQTIPGISWNNDPLELNPQLLLTFLPLFEEYHATLKQKKNRSQEETYAMSSTNVLIEYLHKDYRTTIATIKRLTSHGEMTFEHLHAILIPRTLLCTTCPITGEPLALRLVSATRVQLPMGRCMMDLICEGFDVDDEPVVNDGWGNTGHTAESELRRAQGGRAYGWVQKRIIIPQWNGTVKINELNCYPLKYHAHERELQQALLARGRKWLAYQGVHHVHYKGTAVVCTQDGGCKKPVKYNVNSRTMIDRANFRRLNPNYELPQIKRDTNDGTPIPDDPNSAIPTLSARGHAQQEAPELEPTEDELMLASPIVYGFSLTDKVWLEFNVQKVAEIEWNDEAFENLVLPPGRKTLLRSLVEAHRAGLGFDDFVKGKGHGLVVNLFGPPGVGKTLSAEATSEHVRSPLYVVGGGDLGTTAGALDNELQSIFDIATSWKAIVLIDEADVFLEQRSLHDLERNAMVAVFLRHLEYYRGILFLTTNRVRTFDEAFLSRIHIALHFRELSHDAKAQIWAAFLRKVGIALTQDELAKLAERDINGRQIKNATRTATSLAAGRGEALCFDHLVETLDAMDDFTSEFKAMTAH</sequence>
<evidence type="ECO:0000313" key="3">
    <source>
        <dbReference type="EMBL" id="GJE93103.1"/>
    </source>
</evidence>
<protein>
    <submittedName>
        <fullName evidence="3">ATPase family AAA domain-containing protein</fullName>
    </submittedName>
</protein>
<dbReference type="InterPro" id="IPR027417">
    <property type="entry name" value="P-loop_NTPase"/>
</dbReference>
<dbReference type="AlphaFoldDB" id="A0A9P3LFV9"/>
<evidence type="ECO:0000313" key="4">
    <source>
        <dbReference type="Proteomes" id="UP000703269"/>
    </source>
</evidence>
<dbReference type="Gene3D" id="3.40.50.300">
    <property type="entry name" value="P-loop containing nucleotide triphosphate hydrolases"/>
    <property type="match status" value="1"/>
</dbReference>
<reference evidence="3 4" key="1">
    <citation type="submission" date="2021-08" db="EMBL/GenBank/DDBJ databases">
        <title>Draft Genome Sequence of Phanerochaete sordida strain YK-624.</title>
        <authorList>
            <person name="Mori T."/>
            <person name="Dohra H."/>
            <person name="Suzuki T."/>
            <person name="Kawagishi H."/>
            <person name="Hirai H."/>
        </authorList>
    </citation>
    <scope>NUCLEOTIDE SEQUENCE [LARGE SCALE GENOMIC DNA]</scope>
    <source>
        <strain evidence="3 4">YK-624</strain>
    </source>
</reference>
<dbReference type="InterPro" id="IPR003593">
    <property type="entry name" value="AAA+_ATPase"/>
</dbReference>
<keyword evidence="4" id="KW-1185">Reference proteome</keyword>
<dbReference type="OrthoDB" id="10042665at2759"/>
<dbReference type="SMART" id="SM00382">
    <property type="entry name" value="AAA"/>
    <property type="match status" value="1"/>
</dbReference>
<proteinExistence type="predicted"/>
<feature type="region of interest" description="Disordered" evidence="1">
    <location>
        <begin position="405"/>
        <end position="444"/>
    </location>
</feature>
<feature type="region of interest" description="Disordered" evidence="1">
    <location>
        <begin position="15"/>
        <end position="43"/>
    </location>
</feature>
<dbReference type="PANTHER" id="PTHR46411">
    <property type="entry name" value="FAMILY ATPASE, PUTATIVE-RELATED"/>
    <property type="match status" value="1"/>
</dbReference>
<dbReference type="EMBL" id="BPQB01000030">
    <property type="protein sequence ID" value="GJE93103.1"/>
    <property type="molecule type" value="Genomic_DNA"/>
</dbReference>
<dbReference type="Pfam" id="PF00004">
    <property type="entry name" value="AAA"/>
    <property type="match status" value="1"/>
</dbReference>
<name>A0A9P3LFV9_9APHY</name>
<feature type="domain" description="AAA+ ATPase" evidence="2">
    <location>
        <begin position="518"/>
        <end position="644"/>
    </location>
</feature>
<dbReference type="GO" id="GO:0005524">
    <property type="term" value="F:ATP binding"/>
    <property type="evidence" value="ECO:0007669"/>
    <property type="project" value="InterPro"/>
</dbReference>
<dbReference type="GO" id="GO:0016887">
    <property type="term" value="F:ATP hydrolysis activity"/>
    <property type="evidence" value="ECO:0007669"/>
    <property type="project" value="InterPro"/>
</dbReference>
<comment type="caution">
    <text evidence="3">The sequence shown here is derived from an EMBL/GenBank/DDBJ whole genome shotgun (WGS) entry which is preliminary data.</text>
</comment>
<dbReference type="PANTHER" id="PTHR46411:SF3">
    <property type="entry name" value="AAA+ ATPASE DOMAIN-CONTAINING PROTEIN"/>
    <property type="match status" value="1"/>
</dbReference>
<accession>A0A9P3LFV9</accession>
<organism evidence="3 4">
    <name type="scientific">Phanerochaete sordida</name>
    <dbReference type="NCBI Taxonomy" id="48140"/>
    <lineage>
        <taxon>Eukaryota</taxon>
        <taxon>Fungi</taxon>
        <taxon>Dikarya</taxon>
        <taxon>Basidiomycota</taxon>
        <taxon>Agaricomycotina</taxon>
        <taxon>Agaricomycetes</taxon>
        <taxon>Polyporales</taxon>
        <taxon>Phanerochaetaceae</taxon>
        <taxon>Phanerochaete</taxon>
    </lineage>
</organism>
<dbReference type="InterPro" id="IPR003959">
    <property type="entry name" value="ATPase_AAA_core"/>
</dbReference>
<gene>
    <name evidence="3" type="ORF">PsYK624_092620</name>
</gene>
<dbReference type="CDD" id="cd19481">
    <property type="entry name" value="RecA-like_protease"/>
    <property type="match status" value="1"/>
</dbReference>
<dbReference type="InterPro" id="IPR054289">
    <property type="entry name" value="DUF7025"/>
</dbReference>
<dbReference type="Proteomes" id="UP000703269">
    <property type="component" value="Unassembled WGS sequence"/>
</dbReference>
<evidence type="ECO:0000259" key="2">
    <source>
        <dbReference type="SMART" id="SM00382"/>
    </source>
</evidence>
<evidence type="ECO:0000256" key="1">
    <source>
        <dbReference type="SAM" id="MobiDB-lite"/>
    </source>
</evidence>